<gene>
    <name evidence="6" type="ORF">HGP29_21355</name>
</gene>
<dbReference type="Gene3D" id="3.40.190.10">
    <property type="entry name" value="Periplasmic binding protein-like II"/>
    <property type="match status" value="2"/>
</dbReference>
<evidence type="ECO:0000256" key="2">
    <source>
        <dbReference type="ARBA" id="ARBA00023015"/>
    </source>
</evidence>
<dbReference type="Pfam" id="PF00126">
    <property type="entry name" value="HTH_1"/>
    <property type="match status" value="1"/>
</dbReference>
<keyword evidence="2" id="KW-0805">Transcription regulation</keyword>
<dbReference type="SUPFAM" id="SSF46785">
    <property type="entry name" value="Winged helix' DNA-binding domain"/>
    <property type="match status" value="1"/>
</dbReference>
<keyword evidence="7" id="KW-1185">Reference proteome</keyword>
<accession>A0A7X8SP59</accession>
<keyword evidence="3" id="KW-0238">DNA-binding</keyword>
<dbReference type="Proteomes" id="UP000585050">
    <property type="component" value="Unassembled WGS sequence"/>
</dbReference>
<dbReference type="EMBL" id="JABAIL010000008">
    <property type="protein sequence ID" value="NLR93762.1"/>
    <property type="molecule type" value="Genomic_DNA"/>
</dbReference>
<proteinExistence type="inferred from homology"/>
<comment type="similarity">
    <text evidence="1">Belongs to the LysR transcriptional regulatory family.</text>
</comment>
<evidence type="ECO:0000256" key="3">
    <source>
        <dbReference type="ARBA" id="ARBA00023125"/>
    </source>
</evidence>
<dbReference type="InterPro" id="IPR036388">
    <property type="entry name" value="WH-like_DNA-bd_sf"/>
</dbReference>
<name>A0A7X8SP59_9BACT</name>
<dbReference type="GO" id="GO:0003677">
    <property type="term" value="F:DNA binding"/>
    <property type="evidence" value="ECO:0007669"/>
    <property type="project" value="UniProtKB-KW"/>
</dbReference>
<dbReference type="Pfam" id="PF03466">
    <property type="entry name" value="LysR_substrate"/>
    <property type="match status" value="1"/>
</dbReference>
<comment type="caution">
    <text evidence="6">The sequence shown here is derived from an EMBL/GenBank/DDBJ whole genome shotgun (WGS) entry which is preliminary data.</text>
</comment>
<evidence type="ECO:0000256" key="4">
    <source>
        <dbReference type="ARBA" id="ARBA00023163"/>
    </source>
</evidence>
<evidence type="ECO:0000313" key="7">
    <source>
        <dbReference type="Proteomes" id="UP000585050"/>
    </source>
</evidence>
<evidence type="ECO:0000259" key="5">
    <source>
        <dbReference type="PROSITE" id="PS50931"/>
    </source>
</evidence>
<dbReference type="PANTHER" id="PTHR30346:SF0">
    <property type="entry name" value="HCA OPERON TRANSCRIPTIONAL ACTIVATOR HCAR"/>
    <property type="match status" value="1"/>
</dbReference>
<feature type="domain" description="HTH lysR-type" evidence="5">
    <location>
        <begin position="1"/>
        <end position="58"/>
    </location>
</feature>
<keyword evidence="4" id="KW-0804">Transcription</keyword>
<sequence length="290" mass="33322">MTIQQIKYFLELSKELHFWKTAEKVYLSQSSLSRQIQSLEDELNIKLFDRDKRNVKLTNAGKFLQAQLTTKMRELDQIISHAKKIDSGNIGALSITYPGSIIYDYLPQFIEKVNHKLPELKVELAEPMDENHERLLLDYKTDLAFSRDKINNANIEFKKLYSEPICLVVPKGHRLCNDVINGLENEKFIISGLHLSTFFSSILREWFSKHSLDPKIAIESDYGGMILSLVSKGLGITVLPNSFQSAQIENVHFIELEETIDLFINWRKNELNKVVEKVVAIAEDIGSTIH</sequence>
<dbReference type="GO" id="GO:0003700">
    <property type="term" value="F:DNA-binding transcription factor activity"/>
    <property type="evidence" value="ECO:0007669"/>
    <property type="project" value="InterPro"/>
</dbReference>
<dbReference type="InterPro" id="IPR036390">
    <property type="entry name" value="WH_DNA-bd_sf"/>
</dbReference>
<organism evidence="6 7">
    <name type="scientific">Flammeovirga agarivorans</name>
    <dbReference type="NCBI Taxonomy" id="2726742"/>
    <lineage>
        <taxon>Bacteria</taxon>
        <taxon>Pseudomonadati</taxon>
        <taxon>Bacteroidota</taxon>
        <taxon>Cytophagia</taxon>
        <taxon>Cytophagales</taxon>
        <taxon>Flammeovirgaceae</taxon>
        <taxon>Flammeovirga</taxon>
    </lineage>
</organism>
<dbReference type="PRINTS" id="PR00039">
    <property type="entry name" value="HTHLYSR"/>
</dbReference>
<protein>
    <submittedName>
        <fullName evidence="6">LysR family transcriptional regulator</fullName>
    </submittedName>
</protein>
<dbReference type="Gene3D" id="1.10.10.10">
    <property type="entry name" value="Winged helix-like DNA-binding domain superfamily/Winged helix DNA-binding domain"/>
    <property type="match status" value="1"/>
</dbReference>
<dbReference type="PROSITE" id="PS50931">
    <property type="entry name" value="HTH_LYSR"/>
    <property type="match status" value="1"/>
</dbReference>
<dbReference type="InterPro" id="IPR000847">
    <property type="entry name" value="LysR_HTH_N"/>
</dbReference>
<dbReference type="SUPFAM" id="SSF53850">
    <property type="entry name" value="Periplasmic binding protein-like II"/>
    <property type="match status" value="1"/>
</dbReference>
<dbReference type="GO" id="GO:0032993">
    <property type="term" value="C:protein-DNA complex"/>
    <property type="evidence" value="ECO:0007669"/>
    <property type="project" value="TreeGrafter"/>
</dbReference>
<dbReference type="InterPro" id="IPR005119">
    <property type="entry name" value="LysR_subst-bd"/>
</dbReference>
<reference evidence="6 7" key="1">
    <citation type="submission" date="2020-04" db="EMBL/GenBank/DDBJ databases">
        <title>Flammeovirga sp. SR4, a novel species isolated from seawater.</title>
        <authorList>
            <person name="Wang X."/>
        </authorList>
    </citation>
    <scope>NUCLEOTIDE SEQUENCE [LARGE SCALE GENOMIC DNA]</scope>
    <source>
        <strain evidence="6 7">SR4</strain>
    </source>
</reference>
<evidence type="ECO:0000313" key="6">
    <source>
        <dbReference type="EMBL" id="NLR93762.1"/>
    </source>
</evidence>
<dbReference type="FunFam" id="1.10.10.10:FF:000001">
    <property type="entry name" value="LysR family transcriptional regulator"/>
    <property type="match status" value="1"/>
</dbReference>
<dbReference type="AlphaFoldDB" id="A0A7X8SP59"/>
<dbReference type="CDD" id="cd08414">
    <property type="entry name" value="PBP2_LTTR_aromatics_like"/>
    <property type="match status" value="1"/>
</dbReference>
<dbReference type="PANTHER" id="PTHR30346">
    <property type="entry name" value="TRANSCRIPTIONAL DUAL REGULATOR HCAR-RELATED"/>
    <property type="match status" value="1"/>
</dbReference>
<evidence type="ECO:0000256" key="1">
    <source>
        <dbReference type="ARBA" id="ARBA00009437"/>
    </source>
</evidence>